<name>E1QVE8_OLSUV</name>
<keyword evidence="8 12" id="KW-0408">Iron</keyword>
<evidence type="ECO:0000256" key="9">
    <source>
        <dbReference type="ARBA" id="ARBA00023014"/>
    </source>
</evidence>
<dbReference type="Gene3D" id="2.40.30.10">
    <property type="entry name" value="Translation factors"/>
    <property type="match status" value="1"/>
</dbReference>
<sequence>MIPTSSVRLHDFRVASNDEEADSVFRLVMEAPALARTIEPGQFMNLNVPGDASHIVRLPLSFSRSDARVGTVELVYAVVGEGTRRLSTMRPGDSSDVVGPCGHGWQTPTDARRCLLVSGGAGIAPIMAASRMLAERGVPFDVVIGAQDARRLWGVERARELDGGEVVVTTDDGSAGMRGLTTDAMGALLGRRAYGMAYACGPAPMMASVARLAAKAEIACQVSLERMMTCGFGACNTCNVAMVSGGYKACCTDGPVFDAREVLW</sequence>
<keyword evidence="9 12" id="KW-0411">Iron-sulfur</keyword>
<dbReference type="PANTHER" id="PTHR43513">
    <property type="entry name" value="DIHYDROOROTATE DEHYDROGENASE B (NAD(+)), ELECTRON TRANSFER SUBUNIT"/>
    <property type="match status" value="1"/>
</dbReference>
<dbReference type="SUPFAM" id="SSF52343">
    <property type="entry name" value="Ferredoxin reductase-like, C-terminal NADP-linked domain"/>
    <property type="match status" value="1"/>
</dbReference>
<feature type="binding site" evidence="12">
    <location>
        <position position="251"/>
    </location>
    <ligand>
        <name>[2Fe-2S] cluster</name>
        <dbReference type="ChEBI" id="CHEBI:190135"/>
    </ligand>
</feature>
<dbReference type="InterPro" id="IPR012165">
    <property type="entry name" value="Cyt_c3_hydrogenase_gsu"/>
</dbReference>
<dbReference type="OrthoDB" id="9796486at2"/>
<comment type="cofactor">
    <cofactor evidence="10">
        <name>[2Fe-2S] cluster</name>
        <dbReference type="ChEBI" id="CHEBI:190135"/>
    </cofactor>
</comment>
<evidence type="ECO:0000256" key="3">
    <source>
        <dbReference type="ARBA" id="ARBA00022630"/>
    </source>
</evidence>
<dbReference type="STRING" id="633147.Olsu_0990"/>
<dbReference type="GO" id="GO:0050660">
    <property type="term" value="F:flavin adenine dinucleotide binding"/>
    <property type="evidence" value="ECO:0007669"/>
    <property type="project" value="InterPro"/>
</dbReference>
<dbReference type="Proteomes" id="UP000000333">
    <property type="component" value="Chromosome"/>
</dbReference>
<dbReference type="eggNOG" id="COG0543">
    <property type="taxonomic scope" value="Bacteria"/>
</dbReference>
<keyword evidence="2" id="KW-0813">Transport</keyword>
<dbReference type="GO" id="GO:1990663">
    <property type="term" value="F:dihydroorotate dehydrogenase (fumarate) activity"/>
    <property type="evidence" value="ECO:0007669"/>
    <property type="project" value="UniProtKB-EC"/>
</dbReference>
<evidence type="ECO:0000256" key="11">
    <source>
        <dbReference type="PIRSR" id="PIRSR006816-1"/>
    </source>
</evidence>
<comment type="cofactor">
    <cofactor evidence="12">
        <name>[2Fe-2S] cluster</name>
        <dbReference type="ChEBI" id="CHEBI:190135"/>
    </cofactor>
    <text evidence="12">Binds 1 [2Fe-2S] cluster per subunit.</text>
</comment>
<evidence type="ECO:0000313" key="14">
    <source>
        <dbReference type="EMBL" id="ADK68101.1"/>
    </source>
</evidence>
<dbReference type="SUPFAM" id="SSF63380">
    <property type="entry name" value="Riboflavin synthase domain-like"/>
    <property type="match status" value="1"/>
</dbReference>
<dbReference type="PANTHER" id="PTHR43513:SF3">
    <property type="entry name" value="DIHYDROOROTATE DEHYDROGENASE B (NAD(+)), ELECTRON TRANSFER SUBUNIT-RELATED"/>
    <property type="match status" value="1"/>
</dbReference>
<dbReference type="AlphaFoldDB" id="E1QVE8"/>
<proteinExistence type="inferred from homology"/>
<evidence type="ECO:0000256" key="10">
    <source>
        <dbReference type="ARBA" id="ARBA00034078"/>
    </source>
</evidence>
<keyword evidence="4 12" id="KW-0001">2Fe-2S</keyword>
<dbReference type="Gene3D" id="3.40.50.80">
    <property type="entry name" value="Nucleotide-binding domain of ferredoxin-NADP reductase (FNR) module"/>
    <property type="match status" value="1"/>
</dbReference>
<keyword evidence="3 11" id="KW-0285">Flavoprotein</keyword>
<dbReference type="InterPro" id="IPR017938">
    <property type="entry name" value="Riboflavin_synthase-like_b-brl"/>
</dbReference>
<dbReference type="InterPro" id="IPR019480">
    <property type="entry name" value="Dihydroorotate_DH_Fe-S-bd"/>
</dbReference>
<feature type="binding site" evidence="12">
    <location>
        <position position="238"/>
    </location>
    <ligand>
        <name>[2Fe-2S] cluster</name>
        <dbReference type="ChEBI" id="CHEBI:190135"/>
    </ligand>
</feature>
<dbReference type="EC" id="1.3.98.1" evidence="14"/>
<comment type="cofactor">
    <cofactor evidence="11">
        <name>FAD</name>
        <dbReference type="ChEBI" id="CHEBI:57692"/>
    </cofactor>
    <text evidence="11">Binds 1 FAD per subunit.</text>
</comment>
<feature type="domain" description="FAD-binding FR-type" evidence="13">
    <location>
        <begin position="7"/>
        <end position="107"/>
    </location>
</feature>
<dbReference type="InterPro" id="IPR017927">
    <property type="entry name" value="FAD-bd_FR_type"/>
</dbReference>
<dbReference type="CDD" id="cd06218">
    <property type="entry name" value="DHOD_e_trans"/>
    <property type="match status" value="1"/>
</dbReference>
<evidence type="ECO:0000256" key="1">
    <source>
        <dbReference type="ARBA" id="ARBA00006422"/>
    </source>
</evidence>
<dbReference type="InterPro" id="IPR050353">
    <property type="entry name" value="PyrK_electron_transfer"/>
</dbReference>
<dbReference type="RefSeq" id="WP_013251853.1">
    <property type="nucleotide sequence ID" value="NC_014363.1"/>
</dbReference>
<keyword evidence="15" id="KW-1185">Reference proteome</keyword>
<dbReference type="PIRSF" id="PIRSF006816">
    <property type="entry name" value="Cyc3_hyd_g"/>
    <property type="match status" value="1"/>
</dbReference>
<dbReference type="InterPro" id="IPR001433">
    <property type="entry name" value="OxRdtase_FAD/NAD-bd"/>
</dbReference>
<evidence type="ECO:0000256" key="5">
    <source>
        <dbReference type="ARBA" id="ARBA00022723"/>
    </source>
</evidence>
<evidence type="ECO:0000256" key="4">
    <source>
        <dbReference type="ARBA" id="ARBA00022714"/>
    </source>
</evidence>
<feature type="binding site" evidence="11">
    <location>
        <begin position="82"/>
        <end position="83"/>
    </location>
    <ligand>
        <name>FAD</name>
        <dbReference type="ChEBI" id="CHEBI:57692"/>
    </ligand>
</feature>
<dbReference type="InterPro" id="IPR037117">
    <property type="entry name" value="Dihydroorotate_DH_ele_sf"/>
</dbReference>
<feature type="binding site" evidence="12">
    <location>
        <position position="230"/>
    </location>
    <ligand>
        <name>[2Fe-2S] cluster</name>
        <dbReference type="ChEBI" id="CHEBI:190135"/>
    </ligand>
</feature>
<keyword evidence="5 12" id="KW-0479">Metal-binding</keyword>
<accession>E1QVE8</accession>
<dbReference type="PATRIC" id="fig|633147.7.peg.556"/>
<evidence type="ECO:0000256" key="7">
    <source>
        <dbReference type="ARBA" id="ARBA00022982"/>
    </source>
</evidence>
<dbReference type="PRINTS" id="PR00410">
    <property type="entry name" value="PHEHYDRXLASE"/>
</dbReference>
<dbReference type="Pfam" id="PF10418">
    <property type="entry name" value="DHODB_Fe-S_bind"/>
    <property type="match status" value="1"/>
</dbReference>
<evidence type="ECO:0000259" key="13">
    <source>
        <dbReference type="PROSITE" id="PS51384"/>
    </source>
</evidence>
<protein>
    <submittedName>
        <fullName evidence="14">Dihydroorotate oxidase B, electron transfer subunit</fullName>
        <ecNumber evidence="14">1.3.98.1</ecNumber>
    </submittedName>
</protein>
<dbReference type="GO" id="GO:0051537">
    <property type="term" value="F:2 iron, 2 sulfur cluster binding"/>
    <property type="evidence" value="ECO:0007669"/>
    <property type="project" value="UniProtKB-KW"/>
</dbReference>
<dbReference type="Pfam" id="PF00175">
    <property type="entry name" value="NAD_binding_1"/>
    <property type="match status" value="1"/>
</dbReference>
<dbReference type="HOGENOM" id="CLU_003827_1_2_11"/>
<comment type="similarity">
    <text evidence="1">Belongs to the PyrK family.</text>
</comment>
<evidence type="ECO:0000256" key="12">
    <source>
        <dbReference type="PIRSR" id="PIRSR006816-2"/>
    </source>
</evidence>
<keyword evidence="6 11" id="KW-0274">FAD</keyword>
<dbReference type="EMBL" id="CP002106">
    <property type="protein sequence ID" value="ADK68101.1"/>
    <property type="molecule type" value="Genomic_DNA"/>
</dbReference>
<dbReference type="GO" id="GO:0006221">
    <property type="term" value="P:pyrimidine nucleotide biosynthetic process"/>
    <property type="evidence" value="ECO:0007669"/>
    <property type="project" value="InterPro"/>
</dbReference>
<dbReference type="GO" id="GO:0046872">
    <property type="term" value="F:metal ion binding"/>
    <property type="evidence" value="ECO:0007669"/>
    <property type="project" value="UniProtKB-KW"/>
</dbReference>
<gene>
    <name evidence="14" type="ordered locus">Olsu_0990</name>
</gene>
<keyword evidence="14" id="KW-0560">Oxidoreductase</keyword>
<feature type="binding site" evidence="12">
    <location>
        <position position="235"/>
    </location>
    <ligand>
        <name>[2Fe-2S] cluster</name>
        <dbReference type="ChEBI" id="CHEBI:190135"/>
    </ligand>
</feature>
<dbReference type="PROSITE" id="PS51384">
    <property type="entry name" value="FAD_FR"/>
    <property type="match status" value="1"/>
</dbReference>
<dbReference type="Pfam" id="PF00970">
    <property type="entry name" value="FAD_binding_6"/>
    <property type="match status" value="1"/>
</dbReference>
<evidence type="ECO:0000256" key="2">
    <source>
        <dbReference type="ARBA" id="ARBA00022448"/>
    </source>
</evidence>
<evidence type="ECO:0000256" key="6">
    <source>
        <dbReference type="ARBA" id="ARBA00022827"/>
    </source>
</evidence>
<organism evidence="14 15">
    <name type="scientific">Olsenella uli (strain ATCC 49627 / DSM 7084 / CCUG 31166 / CIP 109912 / JCM 12494 / LMG 11480 / NCIMB 702895 / VPI D76D-27C)</name>
    <name type="common">Lactobacillus uli</name>
    <dbReference type="NCBI Taxonomy" id="633147"/>
    <lineage>
        <taxon>Bacteria</taxon>
        <taxon>Bacillati</taxon>
        <taxon>Actinomycetota</taxon>
        <taxon>Coriobacteriia</taxon>
        <taxon>Coriobacteriales</taxon>
        <taxon>Atopobiaceae</taxon>
        <taxon>Olsenella</taxon>
    </lineage>
</organism>
<evidence type="ECO:0000313" key="15">
    <source>
        <dbReference type="Proteomes" id="UP000000333"/>
    </source>
</evidence>
<evidence type="ECO:0000256" key="8">
    <source>
        <dbReference type="ARBA" id="ARBA00023004"/>
    </source>
</evidence>
<reference evidence="14 15" key="1">
    <citation type="journal article" date="2010" name="Stand. Genomic Sci.">
        <title>Complete genome sequence of Olsenella uli type strain (VPI D76D-27C).</title>
        <authorList>
            <person name="Goker M."/>
            <person name="Held B."/>
            <person name="Lucas S."/>
            <person name="Nolan M."/>
            <person name="Yasawong M."/>
            <person name="Glavina Del Rio T."/>
            <person name="Tice H."/>
            <person name="Cheng J.F."/>
            <person name="Bruce D."/>
            <person name="Detter J.C."/>
            <person name="Tapia R."/>
            <person name="Han C."/>
            <person name="Goodwin L."/>
            <person name="Pitluck S."/>
            <person name="Liolios K."/>
            <person name="Ivanova N."/>
            <person name="Mavromatis K."/>
            <person name="Mikhailova N."/>
            <person name="Pati A."/>
            <person name="Chen A."/>
            <person name="Palaniappan K."/>
            <person name="Land M."/>
            <person name="Hauser L."/>
            <person name="Chang Y.J."/>
            <person name="Jeffries C.D."/>
            <person name="Rohde M."/>
            <person name="Sikorski J."/>
            <person name="Pukall R."/>
            <person name="Woyke T."/>
            <person name="Bristow J."/>
            <person name="Eisen J.A."/>
            <person name="Markowitz V."/>
            <person name="Hugenholtz P."/>
            <person name="Kyrpides N.C."/>
            <person name="Klenk H.P."/>
            <person name="Lapidus A."/>
        </authorList>
    </citation>
    <scope>NUCLEOTIDE SEQUENCE [LARGE SCALE GENOMIC DNA]</scope>
    <source>
        <strain evidence="15">ATCC 49627 / DSM 7084 / CIP 109912 / JCM 12494 / NCIMB 702895 / VPI D76D-27C</strain>
    </source>
</reference>
<dbReference type="InterPro" id="IPR008333">
    <property type="entry name" value="Cbr1-like_FAD-bd_dom"/>
</dbReference>
<dbReference type="GeneID" id="78512411"/>
<dbReference type="Gene3D" id="2.10.240.10">
    <property type="entry name" value="Dihydroorotate dehydrogenase, electron transfer subunit"/>
    <property type="match status" value="1"/>
</dbReference>
<keyword evidence="7" id="KW-0249">Electron transport</keyword>
<dbReference type="KEGG" id="ols:Olsu_0990"/>
<dbReference type="InterPro" id="IPR039261">
    <property type="entry name" value="FNR_nucleotide-bd"/>
</dbReference>